<feature type="region of interest" description="Disordered" evidence="1">
    <location>
        <begin position="21"/>
        <end position="53"/>
    </location>
</feature>
<dbReference type="Pfam" id="PF25289">
    <property type="entry name" value="DUF7877"/>
    <property type="match status" value="1"/>
</dbReference>
<dbReference type="Proteomes" id="UP000256645">
    <property type="component" value="Unassembled WGS sequence"/>
</dbReference>
<reference evidence="4 5" key="1">
    <citation type="journal article" date="2018" name="IMA Fungus">
        <title>IMA Genome-F 9: Draft genome sequence of Annulohypoxylon stygium, Aspergillus mulundensis, Berkeleyomyces basicola (syn. Thielaviopsis basicola), Ceratocystis smalleyi, two Cercospora beticola strains, Coleophoma cylindrospora, Fusarium fracticaudum, Phialophora cf. hyalina, and Morchella septimelata.</title>
        <authorList>
            <person name="Wingfield B.D."/>
            <person name="Bills G.F."/>
            <person name="Dong Y."/>
            <person name="Huang W."/>
            <person name="Nel W.J."/>
            <person name="Swalarsk-Parry B.S."/>
            <person name="Vaghefi N."/>
            <person name="Wilken P.M."/>
            <person name="An Z."/>
            <person name="de Beer Z.W."/>
            <person name="De Vos L."/>
            <person name="Chen L."/>
            <person name="Duong T.A."/>
            <person name="Gao Y."/>
            <person name="Hammerbacher A."/>
            <person name="Kikkert J.R."/>
            <person name="Li Y."/>
            <person name="Li H."/>
            <person name="Li K."/>
            <person name="Li Q."/>
            <person name="Liu X."/>
            <person name="Ma X."/>
            <person name="Naidoo K."/>
            <person name="Pethybridge S.J."/>
            <person name="Sun J."/>
            <person name="Steenkamp E.T."/>
            <person name="van der Nest M.A."/>
            <person name="van Wyk S."/>
            <person name="Wingfield M.J."/>
            <person name="Xiong C."/>
            <person name="Yue Q."/>
            <person name="Zhang X."/>
        </authorList>
    </citation>
    <scope>NUCLEOTIDE SEQUENCE [LARGE SCALE GENOMIC DNA]</scope>
    <source>
        <strain evidence="4 5">BP6252</strain>
    </source>
</reference>
<feature type="compositionally biased region" description="Polar residues" evidence="1">
    <location>
        <begin position="708"/>
        <end position="741"/>
    </location>
</feature>
<feature type="region of interest" description="Disordered" evidence="1">
    <location>
        <begin position="182"/>
        <end position="207"/>
    </location>
</feature>
<feature type="compositionally biased region" description="Polar residues" evidence="1">
    <location>
        <begin position="601"/>
        <end position="661"/>
    </location>
</feature>
<dbReference type="InterPro" id="IPR056687">
    <property type="entry name" value="DUF7785"/>
</dbReference>
<feature type="compositionally biased region" description="Polar residues" evidence="1">
    <location>
        <begin position="907"/>
        <end position="921"/>
    </location>
</feature>
<evidence type="ECO:0000313" key="4">
    <source>
        <dbReference type="EMBL" id="RDW84814.1"/>
    </source>
</evidence>
<feature type="compositionally biased region" description="Polar residues" evidence="1">
    <location>
        <begin position="759"/>
        <end position="769"/>
    </location>
</feature>
<feature type="domain" description="DUF7785" evidence="2">
    <location>
        <begin position="479"/>
        <end position="574"/>
    </location>
</feature>
<feature type="compositionally biased region" description="Polar residues" evidence="1">
    <location>
        <begin position="38"/>
        <end position="53"/>
    </location>
</feature>
<evidence type="ECO:0000259" key="3">
    <source>
        <dbReference type="Pfam" id="PF25289"/>
    </source>
</evidence>
<dbReference type="EMBL" id="PDLM01000002">
    <property type="protein sequence ID" value="RDW84814.1"/>
    <property type="molecule type" value="Genomic_DNA"/>
</dbReference>
<evidence type="ECO:0000256" key="1">
    <source>
        <dbReference type="SAM" id="MobiDB-lite"/>
    </source>
</evidence>
<feature type="compositionally biased region" description="Low complexity" evidence="1">
    <location>
        <begin position="873"/>
        <end position="906"/>
    </location>
</feature>
<feature type="region of interest" description="Disordered" evidence="1">
    <location>
        <begin position="424"/>
        <end position="447"/>
    </location>
</feature>
<comment type="caution">
    <text evidence="4">The sequence shown here is derived from an EMBL/GenBank/DDBJ whole genome shotgun (WGS) entry which is preliminary data.</text>
</comment>
<evidence type="ECO:0000313" key="5">
    <source>
        <dbReference type="Proteomes" id="UP000256645"/>
    </source>
</evidence>
<accession>A0A3D8SFB4</accession>
<proteinExistence type="predicted"/>
<feature type="region of interest" description="Disordered" evidence="1">
    <location>
        <begin position="336"/>
        <end position="356"/>
    </location>
</feature>
<evidence type="ECO:0000259" key="2">
    <source>
        <dbReference type="Pfam" id="PF25009"/>
    </source>
</evidence>
<feature type="compositionally biased region" description="Polar residues" evidence="1">
    <location>
        <begin position="193"/>
        <end position="206"/>
    </location>
</feature>
<name>A0A3D8SFB4_9HELO</name>
<feature type="region of interest" description="Disordered" evidence="1">
    <location>
        <begin position="872"/>
        <end position="933"/>
    </location>
</feature>
<feature type="region of interest" description="Disordered" evidence="1">
    <location>
        <begin position="759"/>
        <end position="855"/>
    </location>
</feature>
<dbReference type="AlphaFoldDB" id="A0A3D8SFB4"/>
<protein>
    <submittedName>
        <fullName evidence="4">Uncharacterized protein</fullName>
    </submittedName>
</protein>
<organism evidence="4 5">
    <name type="scientific">Coleophoma cylindrospora</name>
    <dbReference type="NCBI Taxonomy" id="1849047"/>
    <lineage>
        <taxon>Eukaryota</taxon>
        <taxon>Fungi</taxon>
        <taxon>Dikarya</taxon>
        <taxon>Ascomycota</taxon>
        <taxon>Pezizomycotina</taxon>
        <taxon>Leotiomycetes</taxon>
        <taxon>Helotiales</taxon>
        <taxon>Dermateaceae</taxon>
        <taxon>Coleophoma</taxon>
    </lineage>
</organism>
<dbReference type="STRING" id="1849047.A0A3D8SFB4"/>
<feature type="domain" description="DUF7877" evidence="3">
    <location>
        <begin position="59"/>
        <end position="171"/>
    </location>
</feature>
<dbReference type="Pfam" id="PF25009">
    <property type="entry name" value="DUF7785"/>
    <property type="match status" value="1"/>
</dbReference>
<gene>
    <name evidence="4" type="ORF">BP6252_02404</name>
</gene>
<sequence length="933" mass="100885">MATPNGTMTPPTTDIVSSAISLSAKRKRDNDSADDQPHTNGLSESKAATTPKTLADTAQSQIDDLIEILKYHDITPSILNRQLPERILVAEPHAKRQKAEDSSETNTILTRLSSNAYSDVDGVLEDIDAAASDIISALQLSNGRSPYSIMSTAQTELANHIAAFKKRAHDLVRREKSLAKASKGLNGAKETKSYSSNDISGNQKSTGLKEDRPVLTVYGSAPGQKQVFSGLQKSIKVDGVDIVVPLREAGLPNGLSTTRVVPFHATNFAEDKKQTRTLGEVFASTAPQSIQPPRPNKIAVTRSLTVGWYQPSTAAADARPKTGSYSSQTISTGQWLDYSNAAPPNTKRKPRDRSLSAIGLVKPQVADDPAESEAEKLDALFRGAYSGFAPTRDDSAALVPEGTMNRIWWQKDGEKIFRRMVDDVTSGESTTEPVSSTEPPSEDADELEKFTEAVESWKEEAIDPSLFSTEVKDERSADDKDVDEILEGISELLETLNSYQRIRHLHLNPVGRGAFIPQFEPPNGTPTKPTDTEVATYEILKSQLKIMISSLPDYAIARLNLGRLGEFSDGTMVEVAMPDHNGIMEEDETASRTKTAALNTGMNVSTPSARPQPSLNHRTSSTALYGNQYSSPRPAATTSVSYTGTAQTPVRQNSTSWQRPPSTAPAYQPQRPATNTPYRSTAYAGTPTYPHQAPRPVQGQYAPYTPGAQGNQSYNGTAAQKYGTPTTPAYPQRHPSQPYNTVQATVPQTAPQARYVPNSASYQQGQPAQNGVNYGYGNGNGNSMTGRQPSPSKPYSPQVSTAQPLGRTSFSTPTPAMAQSNRPYLHASNSMTNGTPSMSPQPQQQYQRATSSPYASSFMTTEQQASMMERQRAQLAQQQEQQANIADRQRAQLAQQQGTQEQARMAAQSSAQLAGNHSASPNKPHVPVAAGGT</sequence>
<keyword evidence="5" id="KW-1185">Reference proteome</keyword>
<dbReference type="InterPro" id="IPR057199">
    <property type="entry name" value="DUF7877"/>
</dbReference>
<feature type="region of interest" description="Disordered" evidence="1">
    <location>
        <begin position="601"/>
        <end position="741"/>
    </location>
</feature>
<dbReference type="OrthoDB" id="5354458at2759"/>
<feature type="compositionally biased region" description="Basic and acidic residues" evidence="1">
    <location>
        <begin position="28"/>
        <end position="37"/>
    </location>
</feature>
<feature type="compositionally biased region" description="Polar residues" evidence="1">
    <location>
        <begin position="783"/>
        <end position="838"/>
    </location>
</feature>
<feature type="compositionally biased region" description="Polar residues" evidence="1">
    <location>
        <begin position="426"/>
        <end position="439"/>
    </location>
</feature>